<accession>A0ABT3M258</accession>
<reference evidence="1 2" key="1">
    <citation type="submission" date="2022-06" db="EMBL/GenBank/DDBJ databases">
        <title>Leptospira isolates from biofilms formed at urban environments.</title>
        <authorList>
            <person name="Ribeiro P.S."/>
            <person name="Sousa T."/>
            <person name="Carvalho N."/>
            <person name="Aburjaile F."/>
            <person name="Neves F."/>
            <person name="Oliveira D."/>
            <person name="Blanco L."/>
            <person name="Lima J."/>
            <person name="Costa F."/>
            <person name="Brenig B."/>
            <person name="Soares S."/>
            <person name="Ramos R."/>
            <person name="Goes-Neto A."/>
            <person name="Matiuzzi M."/>
            <person name="Azevedo V."/>
            <person name="Ristow P."/>
        </authorList>
    </citation>
    <scope>NUCLEOTIDE SEQUENCE [LARGE SCALE GENOMIC DNA]</scope>
    <source>
        <strain evidence="1 2">VSF25</strain>
    </source>
</reference>
<evidence type="ECO:0000313" key="1">
    <source>
        <dbReference type="EMBL" id="MCW7464064.1"/>
    </source>
</evidence>
<evidence type="ECO:0000313" key="2">
    <source>
        <dbReference type="Proteomes" id="UP001209737"/>
    </source>
</evidence>
<keyword evidence="2" id="KW-1185">Reference proteome</keyword>
<comment type="caution">
    <text evidence="1">The sequence shown here is derived from an EMBL/GenBank/DDBJ whole genome shotgun (WGS) entry which is preliminary data.</text>
</comment>
<proteinExistence type="predicted"/>
<organism evidence="1 2">
    <name type="scientific">Leptospira limi</name>
    <dbReference type="NCBI Taxonomy" id="2950023"/>
    <lineage>
        <taxon>Bacteria</taxon>
        <taxon>Pseudomonadati</taxon>
        <taxon>Spirochaetota</taxon>
        <taxon>Spirochaetia</taxon>
        <taxon>Leptospirales</taxon>
        <taxon>Leptospiraceae</taxon>
        <taxon>Leptospira</taxon>
    </lineage>
</organism>
<dbReference type="Proteomes" id="UP001209737">
    <property type="component" value="Unassembled WGS sequence"/>
</dbReference>
<sequence length="112" mass="12921">MDLFLTFVSGESPFKSQMIVFKRKTIRKIHNVPLYLSVLTIKNYAFLIIPPIENNTDSFNNYLIEHFPIMTERMNDDVSIGYHTIDLSSPLLTKGNICKITMAYDSKIETTI</sequence>
<name>A0ABT3M258_9LEPT</name>
<gene>
    <name evidence="1" type="ORF">ND812_18320</name>
</gene>
<dbReference type="RefSeq" id="WP_265376758.1">
    <property type="nucleotide sequence ID" value="NZ_JAMQPV010000014.1"/>
</dbReference>
<protein>
    <submittedName>
        <fullName evidence="1">Uncharacterized protein</fullName>
    </submittedName>
</protein>
<dbReference type="EMBL" id="JAMQPV010000014">
    <property type="protein sequence ID" value="MCW7464064.1"/>
    <property type="molecule type" value="Genomic_DNA"/>
</dbReference>